<keyword evidence="5" id="KW-0223">Dioxygenase</keyword>
<accession>G7IH18</accession>
<dbReference type="InterPro" id="IPR026992">
    <property type="entry name" value="DIOX_N"/>
</dbReference>
<evidence type="ECO:0000313" key="5">
    <source>
        <dbReference type="EMBL" id="AES66422.1"/>
    </source>
</evidence>
<keyword evidence="1" id="KW-0479">Metal-binding</keyword>
<dbReference type="Pfam" id="PF14226">
    <property type="entry name" value="DIOX_N"/>
    <property type="match status" value="1"/>
</dbReference>
<evidence type="ECO:0000256" key="3">
    <source>
        <dbReference type="ARBA" id="ARBA00023004"/>
    </source>
</evidence>
<protein>
    <submittedName>
        <fullName evidence="5">Non-heme dioxygenase in morphine synthesis amino-terminal protein</fullName>
    </submittedName>
</protein>
<gene>
    <name evidence="5" type="ordered locus">MTR_2g069130</name>
</gene>
<evidence type="ECO:0000256" key="1">
    <source>
        <dbReference type="ARBA" id="ARBA00022723"/>
    </source>
</evidence>
<name>G7IH18_MEDTR</name>
<evidence type="ECO:0000313" key="7">
    <source>
        <dbReference type="Proteomes" id="UP000002051"/>
    </source>
</evidence>
<dbReference type="EMBL" id="CM001218">
    <property type="protein sequence ID" value="AES66422.1"/>
    <property type="molecule type" value="Genomic_DNA"/>
</dbReference>
<dbReference type="GO" id="GO:0051213">
    <property type="term" value="F:dioxygenase activity"/>
    <property type="evidence" value="ECO:0007669"/>
    <property type="project" value="UniProtKB-KW"/>
</dbReference>
<dbReference type="eggNOG" id="KOG0143">
    <property type="taxonomic scope" value="Eukaryota"/>
</dbReference>
<dbReference type="SUPFAM" id="SSF51197">
    <property type="entry name" value="Clavaminate synthase-like"/>
    <property type="match status" value="1"/>
</dbReference>
<feature type="domain" description="Non-haem dioxygenase N-terminal" evidence="4">
    <location>
        <begin position="23"/>
        <end position="101"/>
    </location>
</feature>
<dbReference type="AlphaFoldDB" id="G7IH18"/>
<organism evidence="5 7">
    <name type="scientific">Medicago truncatula</name>
    <name type="common">Barrel medic</name>
    <name type="synonym">Medicago tribuloides</name>
    <dbReference type="NCBI Taxonomy" id="3880"/>
    <lineage>
        <taxon>Eukaryota</taxon>
        <taxon>Viridiplantae</taxon>
        <taxon>Streptophyta</taxon>
        <taxon>Embryophyta</taxon>
        <taxon>Tracheophyta</taxon>
        <taxon>Spermatophyta</taxon>
        <taxon>Magnoliopsida</taxon>
        <taxon>eudicotyledons</taxon>
        <taxon>Gunneridae</taxon>
        <taxon>Pentapetalae</taxon>
        <taxon>rosids</taxon>
        <taxon>fabids</taxon>
        <taxon>Fabales</taxon>
        <taxon>Fabaceae</taxon>
        <taxon>Papilionoideae</taxon>
        <taxon>50 kb inversion clade</taxon>
        <taxon>NPAAA clade</taxon>
        <taxon>Hologalegina</taxon>
        <taxon>IRL clade</taxon>
        <taxon>Trifolieae</taxon>
        <taxon>Medicago</taxon>
    </lineage>
</organism>
<keyword evidence="7" id="KW-1185">Reference proteome</keyword>
<dbReference type="Proteomes" id="UP000002051">
    <property type="component" value="Chromosome 2"/>
</dbReference>
<dbReference type="STRING" id="3880.G7IH18"/>
<reference evidence="5 7" key="2">
    <citation type="journal article" date="2014" name="BMC Genomics">
        <title>An improved genome release (version Mt4.0) for the model legume Medicago truncatula.</title>
        <authorList>
            <person name="Tang H."/>
            <person name="Krishnakumar V."/>
            <person name="Bidwell S."/>
            <person name="Rosen B."/>
            <person name="Chan A."/>
            <person name="Zhou S."/>
            <person name="Gentzbittel L."/>
            <person name="Childs K.L."/>
            <person name="Yandell M."/>
            <person name="Gundlach H."/>
            <person name="Mayer K.F."/>
            <person name="Schwartz D.C."/>
            <person name="Town C.D."/>
        </authorList>
    </citation>
    <scope>GENOME REANNOTATION</scope>
    <source>
        <strain evidence="6 7">cv. Jemalong A17</strain>
    </source>
</reference>
<dbReference type="EnsemblPlants" id="AES66422">
    <property type="protein sequence ID" value="AES66422"/>
    <property type="gene ID" value="MTR_2g069130"/>
</dbReference>
<dbReference type="PANTHER" id="PTHR10209:SF672">
    <property type="entry name" value="2-OXOGLUTARATE-DEPENDENT DIOXYGENASE"/>
    <property type="match status" value="1"/>
</dbReference>
<reference evidence="6" key="3">
    <citation type="submission" date="2015-04" db="UniProtKB">
        <authorList>
            <consortium name="EnsemblPlants"/>
        </authorList>
    </citation>
    <scope>IDENTIFICATION</scope>
    <source>
        <strain evidence="6">cv. Jemalong A17</strain>
    </source>
</reference>
<evidence type="ECO:0000259" key="4">
    <source>
        <dbReference type="Pfam" id="PF14226"/>
    </source>
</evidence>
<dbReference type="HOGENOM" id="CLU_1899282_0_0_1"/>
<proteinExistence type="predicted"/>
<reference evidence="5 7" key="1">
    <citation type="journal article" date="2011" name="Nature">
        <title>The Medicago genome provides insight into the evolution of rhizobial symbioses.</title>
        <authorList>
            <person name="Young N.D."/>
            <person name="Debelle F."/>
            <person name="Oldroyd G.E."/>
            <person name="Geurts R."/>
            <person name="Cannon S.B."/>
            <person name="Udvardi M.K."/>
            <person name="Benedito V.A."/>
            <person name="Mayer K.F."/>
            <person name="Gouzy J."/>
            <person name="Schoof H."/>
            <person name="Van de Peer Y."/>
            <person name="Proost S."/>
            <person name="Cook D.R."/>
            <person name="Meyers B.C."/>
            <person name="Spannagl M."/>
            <person name="Cheung F."/>
            <person name="De Mita S."/>
            <person name="Krishnakumar V."/>
            <person name="Gundlach H."/>
            <person name="Zhou S."/>
            <person name="Mudge J."/>
            <person name="Bharti A.K."/>
            <person name="Murray J.D."/>
            <person name="Naoumkina M.A."/>
            <person name="Rosen B."/>
            <person name="Silverstein K.A."/>
            <person name="Tang H."/>
            <person name="Rombauts S."/>
            <person name="Zhao P.X."/>
            <person name="Zhou P."/>
            <person name="Barbe V."/>
            <person name="Bardou P."/>
            <person name="Bechner M."/>
            <person name="Bellec A."/>
            <person name="Berger A."/>
            <person name="Berges H."/>
            <person name="Bidwell S."/>
            <person name="Bisseling T."/>
            <person name="Choisne N."/>
            <person name="Couloux A."/>
            <person name="Denny R."/>
            <person name="Deshpande S."/>
            <person name="Dai X."/>
            <person name="Doyle J.J."/>
            <person name="Dudez A.M."/>
            <person name="Farmer A.D."/>
            <person name="Fouteau S."/>
            <person name="Franken C."/>
            <person name="Gibelin C."/>
            <person name="Gish J."/>
            <person name="Goldstein S."/>
            <person name="Gonzalez A.J."/>
            <person name="Green P.J."/>
            <person name="Hallab A."/>
            <person name="Hartog M."/>
            <person name="Hua A."/>
            <person name="Humphray S.J."/>
            <person name="Jeong D.H."/>
            <person name="Jing Y."/>
            <person name="Jocker A."/>
            <person name="Kenton S.M."/>
            <person name="Kim D.J."/>
            <person name="Klee K."/>
            <person name="Lai H."/>
            <person name="Lang C."/>
            <person name="Lin S."/>
            <person name="Macmil S.L."/>
            <person name="Magdelenat G."/>
            <person name="Matthews L."/>
            <person name="McCorrison J."/>
            <person name="Monaghan E.L."/>
            <person name="Mun J.H."/>
            <person name="Najar F.Z."/>
            <person name="Nicholson C."/>
            <person name="Noirot C."/>
            <person name="O'Bleness M."/>
            <person name="Paule C.R."/>
            <person name="Poulain J."/>
            <person name="Prion F."/>
            <person name="Qin B."/>
            <person name="Qu C."/>
            <person name="Retzel E.F."/>
            <person name="Riddle C."/>
            <person name="Sallet E."/>
            <person name="Samain S."/>
            <person name="Samson N."/>
            <person name="Sanders I."/>
            <person name="Saurat O."/>
            <person name="Scarpelli C."/>
            <person name="Schiex T."/>
            <person name="Segurens B."/>
            <person name="Severin A.J."/>
            <person name="Sherrier D.J."/>
            <person name="Shi R."/>
            <person name="Sims S."/>
            <person name="Singer S.R."/>
            <person name="Sinharoy S."/>
            <person name="Sterck L."/>
            <person name="Viollet A."/>
            <person name="Wang B.B."/>
            <person name="Wang K."/>
            <person name="Wang M."/>
            <person name="Wang X."/>
            <person name="Warfsmann J."/>
            <person name="Weissenbach J."/>
            <person name="White D.D."/>
            <person name="White J.D."/>
            <person name="Wiley G.B."/>
            <person name="Wincker P."/>
            <person name="Xing Y."/>
            <person name="Yang L."/>
            <person name="Yao Z."/>
            <person name="Ying F."/>
            <person name="Zhai J."/>
            <person name="Zhou L."/>
            <person name="Zuber A."/>
            <person name="Denarie J."/>
            <person name="Dixon R.A."/>
            <person name="May G.D."/>
            <person name="Schwartz D.C."/>
            <person name="Rogers J."/>
            <person name="Quetier F."/>
            <person name="Town C.D."/>
            <person name="Roe B.A."/>
        </authorList>
    </citation>
    <scope>NUCLEOTIDE SEQUENCE [LARGE SCALE GENOMIC DNA]</scope>
    <source>
        <strain evidence="5">A17</strain>
        <strain evidence="6 7">cv. Jemalong A17</strain>
    </source>
</reference>
<keyword evidence="3" id="KW-0408">Iron</keyword>
<evidence type="ECO:0000313" key="6">
    <source>
        <dbReference type="EnsemblPlants" id="AES66422"/>
    </source>
</evidence>
<sequence length="134" mass="15981">MMFQSVNQIQNDLLGIHDGPVLRDKVVRKVQNAFEKRFFFFFQVINHGISTHVLDEMIKGTCRFHQQDVRVRKEYYICDPNKKVVYISNYSLAAKWRESLGFPFLISKSLISFFSLSLCQFDRRIFRKKNINLH</sequence>
<dbReference type="InterPro" id="IPR027443">
    <property type="entry name" value="IPNS-like_sf"/>
</dbReference>
<evidence type="ECO:0000256" key="2">
    <source>
        <dbReference type="ARBA" id="ARBA00023002"/>
    </source>
</evidence>
<dbReference type="GO" id="GO:0046872">
    <property type="term" value="F:metal ion binding"/>
    <property type="evidence" value="ECO:0007669"/>
    <property type="project" value="UniProtKB-KW"/>
</dbReference>
<dbReference type="PANTHER" id="PTHR10209">
    <property type="entry name" value="OXIDOREDUCTASE, 2OG-FE II OXYGENASE FAMILY PROTEIN"/>
    <property type="match status" value="1"/>
</dbReference>
<dbReference type="PaxDb" id="3880-AES66422"/>
<dbReference type="Gene3D" id="2.60.120.330">
    <property type="entry name" value="B-lactam Antibiotic, Isopenicillin N Synthase, Chain"/>
    <property type="match status" value="1"/>
</dbReference>
<keyword evidence="2" id="KW-0560">Oxidoreductase</keyword>